<dbReference type="AlphaFoldDB" id="A0A9D2ATA3"/>
<dbReference type="EMBL" id="DXFA01000181">
    <property type="protein sequence ID" value="HIX49537.1"/>
    <property type="molecule type" value="Genomic_DNA"/>
</dbReference>
<dbReference type="InterPro" id="IPR000073">
    <property type="entry name" value="AB_hydrolase_1"/>
</dbReference>
<dbReference type="InterPro" id="IPR029058">
    <property type="entry name" value="AB_hydrolase_fold"/>
</dbReference>
<gene>
    <name evidence="2" type="ORF">H9981_11110</name>
</gene>
<dbReference type="Proteomes" id="UP000824243">
    <property type="component" value="Unassembled WGS sequence"/>
</dbReference>
<dbReference type="Pfam" id="PF00561">
    <property type="entry name" value="Abhydrolase_1"/>
    <property type="match status" value="1"/>
</dbReference>
<sequence length="260" mass="29297">MVRLHGNAPYKYVLVHGGPGAVGSLRGFAEELSRSSKEGVVEAIQSKYSIDGLIEELYCQIRENCTDRVFLIGHSWGAWLSVLTAERYPGAVEAMILVGCPPLEVEYVPEIVSRRLENLQGEAREVFQRLLDNRADDEDMKRLLAVLEQADNCCIDQKNIYSRGKTDGKMYNSVWNEAAKLRADGKLLESFKKAGNAGSRICLIQGACDPHPADGVIRPLEKNHVKCEAYILDQCGHSPFMEKYAREEFYEIIRKICKKR</sequence>
<comment type="caution">
    <text evidence="2">The sequence shown here is derived from an EMBL/GenBank/DDBJ whole genome shotgun (WGS) entry which is preliminary data.</text>
</comment>
<dbReference type="SUPFAM" id="SSF53474">
    <property type="entry name" value="alpha/beta-Hydrolases"/>
    <property type="match status" value="1"/>
</dbReference>
<feature type="domain" description="AB hydrolase-1" evidence="1">
    <location>
        <begin position="24"/>
        <end position="243"/>
    </location>
</feature>
<evidence type="ECO:0000313" key="2">
    <source>
        <dbReference type="EMBL" id="HIX49537.1"/>
    </source>
</evidence>
<dbReference type="GO" id="GO:0016787">
    <property type="term" value="F:hydrolase activity"/>
    <property type="evidence" value="ECO:0007669"/>
    <property type="project" value="UniProtKB-KW"/>
</dbReference>
<keyword evidence="2" id="KW-0378">Hydrolase</keyword>
<protein>
    <submittedName>
        <fullName evidence="2">Alpha/beta hydrolase</fullName>
    </submittedName>
</protein>
<dbReference type="Gene3D" id="3.40.50.1820">
    <property type="entry name" value="alpha/beta hydrolase"/>
    <property type="match status" value="1"/>
</dbReference>
<proteinExistence type="predicted"/>
<organism evidence="2 3">
    <name type="scientific">Candidatus Mediterraneibacter caccavium</name>
    <dbReference type="NCBI Taxonomy" id="2838661"/>
    <lineage>
        <taxon>Bacteria</taxon>
        <taxon>Bacillati</taxon>
        <taxon>Bacillota</taxon>
        <taxon>Clostridia</taxon>
        <taxon>Lachnospirales</taxon>
        <taxon>Lachnospiraceae</taxon>
        <taxon>Mediterraneibacter</taxon>
    </lineage>
</organism>
<evidence type="ECO:0000313" key="3">
    <source>
        <dbReference type="Proteomes" id="UP000824243"/>
    </source>
</evidence>
<accession>A0A9D2ATA3</accession>
<name>A0A9D2ATA3_9FIRM</name>
<evidence type="ECO:0000259" key="1">
    <source>
        <dbReference type="Pfam" id="PF00561"/>
    </source>
</evidence>
<reference evidence="2" key="2">
    <citation type="submission" date="2021-04" db="EMBL/GenBank/DDBJ databases">
        <authorList>
            <person name="Gilroy R."/>
        </authorList>
    </citation>
    <scope>NUCLEOTIDE SEQUENCE</scope>
    <source>
        <strain evidence="2">ChiSjej5B23-15282</strain>
    </source>
</reference>
<reference evidence="2" key="1">
    <citation type="journal article" date="2021" name="PeerJ">
        <title>Extensive microbial diversity within the chicken gut microbiome revealed by metagenomics and culture.</title>
        <authorList>
            <person name="Gilroy R."/>
            <person name="Ravi A."/>
            <person name="Getino M."/>
            <person name="Pursley I."/>
            <person name="Horton D.L."/>
            <person name="Alikhan N.F."/>
            <person name="Baker D."/>
            <person name="Gharbi K."/>
            <person name="Hall N."/>
            <person name="Watson M."/>
            <person name="Adriaenssens E.M."/>
            <person name="Foster-Nyarko E."/>
            <person name="Jarju S."/>
            <person name="Secka A."/>
            <person name="Antonio M."/>
            <person name="Oren A."/>
            <person name="Chaudhuri R.R."/>
            <person name="La Ragione R."/>
            <person name="Hildebrand F."/>
            <person name="Pallen M.J."/>
        </authorList>
    </citation>
    <scope>NUCLEOTIDE SEQUENCE</scope>
    <source>
        <strain evidence="2">ChiSjej5B23-15282</strain>
    </source>
</reference>